<accession>A0A8T2WIV6</accession>
<dbReference type="EMBL" id="JACEGQ020000117">
    <property type="protein sequence ID" value="KAH8479617.1"/>
    <property type="molecule type" value="Genomic_DNA"/>
</dbReference>
<comment type="caution">
    <text evidence="2">The sequence shown here is derived from an EMBL/GenBank/DDBJ whole genome shotgun (WGS) entry which is preliminary data.</text>
</comment>
<sequence length="75" mass="8192">NSITRLFPGSWKSSPGVNRTNRTKATTTGPQSPISQSSELPFLLLAVYCLLSRSGEDGGVMPEICEKLRNPEITR</sequence>
<evidence type="ECO:0000256" key="1">
    <source>
        <dbReference type="SAM" id="MobiDB-lite"/>
    </source>
</evidence>
<dbReference type="AlphaFoldDB" id="A0A8T2WIV6"/>
<organism evidence="2 3">
    <name type="scientific">Populus deltoides</name>
    <name type="common">Eastern poplar</name>
    <name type="synonym">Eastern cottonwood</name>
    <dbReference type="NCBI Taxonomy" id="3696"/>
    <lineage>
        <taxon>Eukaryota</taxon>
        <taxon>Viridiplantae</taxon>
        <taxon>Streptophyta</taxon>
        <taxon>Embryophyta</taxon>
        <taxon>Tracheophyta</taxon>
        <taxon>Spermatophyta</taxon>
        <taxon>Magnoliopsida</taxon>
        <taxon>eudicotyledons</taxon>
        <taxon>Gunneridae</taxon>
        <taxon>Pentapetalae</taxon>
        <taxon>rosids</taxon>
        <taxon>fabids</taxon>
        <taxon>Malpighiales</taxon>
        <taxon>Salicaceae</taxon>
        <taxon>Saliceae</taxon>
        <taxon>Populus</taxon>
    </lineage>
</organism>
<feature type="non-terminal residue" evidence="2">
    <location>
        <position position="1"/>
    </location>
</feature>
<name>A0A8T2WIV6_POPDE</name>
<gene>
    <name evidence="2" type="ORF">H0E87_031280</name>
</gene>
<keyword evidence="3" id="KW-1185">Reference proteome</keyword>
<evidence type="ECO:0000313" key="3">
    <source>
        <dbReference type="Proteomes" id="UP000807159"/>
    </source>
</evidence>
<reference evidence="2" key="1">
    <citation type="journal article" date="2021" name="J. Hered.">
        <title>Genome Assembly of Salicaceae Populus deltoides (Eastern Cottonwood) I-69 Based on Nanopore Sequencing and Hi-C Technologies.</title>
        <authorList>
            <person name="Bai S."/>
            <person name="Wu H."/>
            <person name="Zhang J."/>
            <person name="Pan Z."/>
            <person name="Zhao W."/>
            <person name="Li Z."/>
            <person name="Tong C."/>
        </authorList>
    </citation>
    <scope>NUCLEOTIDE SEQUENCE</scope>
    <source>
        <tissue evidence="2">Leaf</tissue>
    </source>
</reference>
<evidence type="ECO:0000313" key="2">
    <source>
        <dbReference type="EMBL" id="KAH8479617.1"/>
    </source>
</evidence>
<proteinExistence type="predicted"/>
<feature type="region of interest" description="Disordered" evidence="1">
    <location>
        <begin position="1"/>
        <end position="36"/>
    </location>
</feature>
<feature type="compositionally biased region" description="Polar residues" evidence="1">
    <location>
        <begin position="11"/>
        <end position="36"/>
    </location>
</feature>
<protein>
    <submittedName>
        <fullName evidence="2">Uncharacterized protein</fullName>
    </submittedName>
</protein>
<dbReference type="Proteomes" id="UP000807159">
    <property type="component" value="Unassembled WGS sequence"/>
</dbReference>